<evidence type="ECO:0000313" key="3">
    <source>
        <dbReference type="Proteomes" id="UP000792457"/>
    </source>
</evidence>
<feature type="region of interest" description="Disordered" evidence="1">
    <location>
        <begin position="39"/>
        <end position="89"/>
    </location>
</feature>
<dbReference type="EMBL" id="KZ308228">
    <property type="protein sequence ID" value="KAG8225198.1"/>
    <property type="molecule type" value="Genomic_DNA"/>
</dbReference>
<dbReference type="AlphaFoldDB" id="A0A8K0NXG5"/>
<gene>
    <name evidence="2" type="ORF">J437_LFUL009492</name>
</gene>
<evidence type="ECO:0000256" key="1">
    <source>
        <dbReference type="SAM" id="MobiDB-lite"/>
    </source>
</evidence>
<name>A0A8K0NXG5_LADFU</name>
<reference evidence="2" key="2">
    <citation type="submission" date="2017-10" db="EMBL/GenBank/DDBJ databases">
        <title>Ladona fulva Genome sequencing and assembly.</title>
        <authorList>
            <person name="Murali S."/>
            <person name="Richards S."/>
            <person name="Bandaranaike D."/>
            <person name="Bellair M."/>
            <person name="Blankenburg K."/>
            <person name="Chao H."/>
            <person name="Dinh H."/>
            <person name="Doddapaneni H."/>
            <person name="Dugan-Rocha S."/>
            <person name="Elkadiri S."/>
            <person name="Gnanaolivu R."/>
            <person name="Hernandez B."/>
            <person name="Skinner E."/>
            <person name="Javaid M."/>
            <person name="Lee S."/>
            <person name="Li M."/>
            <person name="Ming W."/>
            <person name="Munidasa M."/>
            <person name="Muniz J."/>
            <person name="Nguyen L."/>
            <person name="Hughes D."/>
            <person name="Osuji N."/>
            <person name="Pu L.-L."/>
            <person name="Puazo M."/>
            <person name="Qu C."/>
            <person name="Quiroz J."/>
            <person name="Raj R."/>
            <person name="Weissenberger G."/>
            <person name="Xin Y."/>
            <person name="Zou X."/>
            <person name="Han Y."/>
            <person name="Worley K."/>
            <person name="Muzny D."/>
            <person name="Gibbs R."/>
        </authorList>
    </citation>
    <scope>NUCLEOTIDE SEQUENCE</scope>
    <source>
        <strain evidence="2">Sampled in the wild</strain>
    </source>
</reference>
<reference evidence="2" key="1">
    <citation type="submission" date="2013-04" db="EMBL/GenBank/DDBJ databases">
        <authorList>
            <person name="Qu J."/>
            <person name="Murali S.C."/>
            <person name="Bandaranaike D."/>
            <person name="Bellair M."/>
            <person name="Blankenburg K."/>
            <person name="Chao H."/>
            <person name="Dinh H."/>
            <person name="Doddapaneni H."/>
            <person name="Downs B."/>
            <person name="Dugan-Rocha S."/>
            <person name="Elkadiri S."/>
            <person name="Gnanaolivu R.D."/>
            <person name="Hernandez B."/>
            <person name="Javaid M."/>
            <person name="Jayaseelan J.C."/>
            <person name="Lee S."/>
            <person name="Li M."/>
            <person name="Ming W."/>
            <person name="Munidasa M."/>
            <person name="Muniz J."/>
            <person name="Nguyen L."/>
            <person name="Ongeri F."/>
            <person name="Osuji N."/>
            <person name="Pu L.-L."/>
            <person name="Puazo M."/>
            <person name="Qu C."/>
            <person name="Quiroz J."/>
            <person name="Raj R."/>
            <person name="Weissenberger G."/>
            <person name="Xin Y."/>
            <person name="Zou X."/>
            <person name="Han Y."/>
            <person name="Richards S."/>
            <person name="Worley K."/>
            <person name="Muzny D."/>
            <person name="Gibbs R."/>
        </authorList>
    </citation>
    <scope>NUCLEOTIDE SEQUENCE</scope>
    <source>
        <strain evidence="2">Sampled in the wild</strain>
    </source>
</reference>
<organism evidence="2 3">
    <name type="scientific">Ladona fulva</name>
    <name type="common">Scarce chaser dragonfly</name>
    <name type="synonym">Libellula fulva</name>
    <dbReference type="NCBI Taxonomy" id="123851"/>
    <lineage>
        <taxon>Eukaryota</taxon>
        <taxon>Metazoa</taxon>
        <taxon>Ecdysozoa</taxon>
        <taxon>Arthropoda</taxon>
        <taxon>Hexapoda</taxon>
        <taxon>Insecta</taxon>
        <taxon>Pterygota</taxon>
        <taxon>Palaeoptera</taxon>
        <taxon>Odonata</taxon>
        <taxon>Epiprocta</taxon>
        <taxon>Anisoptera</taxon>
        <taxon>Libelluloidea</taxon>
        <taxon>Libellulidae</taxon>
        <taxon>Ladona</taxon>
    </lineage>
</organism>
<proteinExistence type="predicted"/>
<protein>
    <submittedName>
        <fullName evidence="2">Uncharacterized protein</fullName>
    </submittedName>
</protein>
<comment type="caution">
    <text evidence="2">The sequence shown here is derived from an EMBL/GenBank/DDBJ whole genome shotgun (WGS) entry which is preliminary data.</text>
</comment>
<evidence type="ECO:0000313" key="2">
    <source>
        <dbReference type="EMBL" id="KAG8225198.1"/>
    </source>
</evidence>
<feature type="compositionally biased region" description="Basic and acidic residues" evidence="1">
    <location>
        <begin position="65"/>
        <end position="89"/>
    </location>
</feature>
<dbReference type="Proteomes" id="UP000792457">
    <property type="component" value="Unassembled WGS sequence"/>
</dbReference>
<keyword evidence="3" id="KW-1185">Reference proteome</keyword>
<feature type="compositionally biased region" description="Polar residues" evidence="1">
    <location>
        <begin position="9"/>
        <end position="22"/>
    </location>
</feature>
<accession>A0A8K0NXG5</accession>
<feature type="non-terminal residue" evidence="2">
    <location>
        <position position="1"/>
    </location>
</feature>
<sequence length="89" mass="9597">NRDDRVVSPINTQPETACTSASVEPVKSTAVFIRRASNTSHLTMGEEEASEGGTMGFQGGVDLRGNSEGRNHTIIDTPVEEHNRETSLI</sequence>
<feature type="region of interest" description="Disordered" evidence="1">
    <location>
        <begin position="1"/>
        <end position="22"/>
    </location>
</feature>